<dbReference type="InterPro" id="IPR026341">
    <property type="entry name" value="T9SS_type_B"/>
</dbReference>
<gene>
    <name evidence="2" type="ORF">DCC81_07185</name>
</gene>
<dbReference type="Pfam" id="PF13585">
    <property type="entry name" value="CHU_C"/>
    <property type="match status" value="1"/>
</dbReference>
<dbReference type="InterPro" id="IPR000601">
    <property type="entry name" value="PKD_dom"/>
</dbReference>
<dbReference type="InterPro" id="IPR013783">
    <property type="entry name" value="Ig-like_fold"/>
</dbReference>
<dbReference type="InterPro" id="IPR022409">
    <property type="entry name" value="PKD/Chitinase_dom"/>
</dbReference>
<dbReference type="PROSITE" id="PS50093">
    <property type="entry name" value="PKD"/>
    <property type="match status" value="2"/>
</dbReference>
<dbReference type="InterPro" id="IPR035986">
    <property type="entry name" value="PKD_dom_sf"/>
</dbReference>
<dbReference type="Proteomes" id="UP000244450">
    <property type="component" value="Unassembled WGS sequence"/>
</dbReference>
<feature type="domain" description="PKD" evidence="1">
    <location>
        <begin position="425"/>
        <end position="474"/>
    </location>
</feature>
<dbReference type="NCBIfam" id="TIGR04131">
    <property type="entry name" value="Bac_Flav_CTERM"/>
    <property type="match status" value="1"/>
</dbReference>
<accession>A0A2T7BNL8</accession>
<evidence type="ECO:0000313" key="2">
    <source>
        <dbReference type="EMBL" id="PUZ29240.1"/>
    </source>
</evidence>
<proteinExistence type="predicted"/>
<dbReference type="SUPFAM" id="SSF49299">
    <property type="entry name" value="PKD domain"/>
    <property type="match status" value="2"/>
</dbReference>
<dbReference type="Gene3D" id="2.60.40.10">
    <property type="entry name" value="Immunoglobulins"/>
    <property type="match status" value="3"/>
</dbReference>
<organism evidence="2 3">
    <name type="scientific">Chitinophaga parva</name>
    <dbReference type="NCBI Taxonomy" id="2169414"/>
    <lineage>
        <taxon>Bacteria</taxon>
        <taxon>Pseudomonadati</taxon>
        <taxon>Bacteroidota</taxon>
        <taxon>Chitinophagia</taxon>
        <taxon>Chitinophagales</taxon>
        <taxon>Chitinophagaceae</taxon>
        <taxon>Chitinophaga</taxon>
    </lineage>
</organism>
<keyword evidence="3" id="KW-1185">Reference proteome</keyword>
<protein>
    <recommendedName>
        <fullName evidence="1">PKD domain-containing protein</fullName>
    </recommendedName>
</protein>
<dbReference type="AlphaFoldDB" id="A0A2T7BNL8"/>
<reference evidence="2 3" key="1">
    <citation type="submission" date="2018-04" db="EMBL/GenBank/DDBJ databases">
        <title>Chitinophaga fuyangensis sp. nov., isolated from soil in a chemical factory.</title>
        <authorList>
            <person name="Chen K."/>
        </authorList>
    </citation>
    <scope>NUCLEOTIDE SEQUENCE [LARGE SCALE GENOMIC DNA]</scope>
    <source>
        <strain evidence="2 3">LY-1</strain>
    </source>
</reference>
<dbReference type="EMBL" id="QCYK01000001">
    <property type="protein sequence ID" value="PUZ29240.1"/>
    <property type="molecule type" value="Genomic_DNA"/>
</dbReference>
<sequence>MKHIVSLLFILALCTVARGSHIIGGEMYYTFVSKDASGNYTYRITLKLFRVCDVSTNENGLAPMPPAVNFRVFDKGTNLQVGDDFYVGRTSMDQKSMVSKDPCMVNPPAVCFQIGTFTTTVTVPTNLQGYVVAFQACCRDENMANIQLETQPGGQRGTGATYFTELPGTATGVLGDNSPVFDKDSAIIVCAGKNFVYPFTATDPDKDSLVYSFCDAYKGGHAISNKNAVPDPADPPPYQTVGYYYPYSGGAPLGPQATIDPHTGVITGVAPNAGKYVVTVCVSEYKNGQLIGVHHKDFHITVTTCIKYVDAVTPDKYTRCDGLTINFLNSSTLGKKYFWDFGDGDTLSTYSTDPLPHTYKVAGTYKVKLVVDPGNPCYDSTTSTVYAYPQFFPSLGFQGLCTQFPTQFNNTSTTNNASDNVAYSRWDFGTGVAGDTSLLANPSFQFPGKGDYTVTLLVRTKQGCEQTLTQKVSIYDNPPLTATGDTAMCYKDALTLQATSTVPGTYSWQPLYNIVNENTASPTVKPALDTAYIVTFTDRQGCTATARTAIDVKTNLAVTAPNDSTICTGDKVHLHATADGPYAYTWLEMPGSRNIGTGSDLDVTPDPPVEHYEVLATLGTCSATAQVTYTSVNPPLADAGPDTTICYGTPALLHATGGTTYRWAPAALLNRSNAADVKAYPENTYHFIVTVTDTLGCPRPVSDTMLVTVVPRIDAFAGNDTIAVMGQPFQLHGSGNGAIRYQWTPPDWLTNPNIANPITNSVKDIRYTLTVYTKEGCTDQDDILVRFMVGPNIYVPNAFSPNGDGRNDLFFPIPVGILHIQYFSIYDRWGNEMFSTNEYMKGWDGNYRGRAANAGTYVWMVRGVDQNNHTVMEKGTVSLIR</sequence>
<dbReference type="CDD" id="cd00146">
    <property type="entry name" value="PKD"/>
    <property type="match status" value="2"/>
</dbReference>
<dbReference type="Pfam" id="PF18911">
    <property type="entry name" value="PKD_4"/>
    <property type="match status" value="2"/>
</dbReference>
<feature type="domain" description="PKD" evidence="1">
    <location>
        <begin position="337"/>
        <end position="371"/>
    </location>
</feature>
<evidence type="ECO:0000259" key="1">
    <source>
        <dbReference type="PROSITE" id="PS50093"/>
    </source>
</evidence>
<dbReference type="SMART" id="SM00089">
    <property type="entry name" value="PKD"/>
    <property type="match status" value="3"/>
</dbReference>
<name>A0A2T7BNL8_9BACT</name>
<evidence type="ECO:0000313" key="3">
    <source>
        <dbReference type="Proteomes" id="UP000244450"/>
    </source>
</evidence>
<comment type="caution">
    <text evidence="2">The sequence shown here is derived from an EMBL/GenBank/DDBJ whole genome shotgun (WGS) entry which is preliminary data.</text>
</comment>